<dbReference type="AlphaFoldDB" id="A0A0E9PSJ8"/>
<evidence type="ECO:0000313" key="1">
    <source>
        <dbReference type="EMBL" id="JAH06818.1"/>
    </source>
</evidence>
<reference evidence="1" key="1">
    <citation type="submission" date="2014-11" db="EMBL/GenBank/DDBJ databases">
        <authorList>
            <person name="Amaro Gonzalez C."/>
        </authorList>
    </citation>
    <scope>NUCLEOTIDE SEQUENCE</scope>
</reference>
<organism evidence="1">
    <name type="scientific">Anguilla anguilla</name>
    <name type="common">European freshwater eel</name>
    <name type="synonym">Muraena anguilla</name>
    <dbReference type="NCBI Taxonomy" id="7936"/>
    <lineage>
        <taxon>Eukaryota</taxon>
        <taxon>Metazoa</taxon>
        <taxon>Chordata</taxon>
        <taxon>Craniata</taxon>
        <taxon>Vertebrata</taxon>
        <taxon>Euteleostomi</taxon>
        <taxon>Actinopterygii</taxon>
        <taxon>Neopterygii</taxon>
        <taxon>Teleostei</taxon>
        <taxon>Anguilliformes</taxon>
        <taxon>Anguillidae</taxon>
        <taxon>Anguilla</taxon>
    </lineage>
</organism>
<proteinExistence type="predicted"/>
<dbReference type="EMBL" id="GBXM01101759">
    <property type="protein sequence ID" value="JAH06818.1"/>
    <property type="molecule type" value="Transcribed_RNA"/>
</dbReference>
<protein>
    <submittedName>
        <fullName evidence="1">Uncharacterized protein</fullName>
    </submittedName>
</protein>
<reference evidence="1" key="2">
    <citation type="journal article" date="2015" name="Fish Shellfish Immunol.">
        <title>Early steps in the European eel (Anguilla anguilla)-Vibrio vulnificus interaction in the gills: Role of the RtxA13 toxin.</title>
        <authorList>
            <person name="Callol A."/>
            <person name="Pajuelo D."/>
            <person name="Ebbesson L."/>
            <person name="Teles M."/>
            <person name="MacKenzie S."/>
            <person name="Amaro C."/>
        </authorList>
    </citation>
    <scope>NUCLEOTIDE SEQUENCE</scope>
</reference>
<accession>A0A0E9PSJ8</accession>
<sequence>MNIVLLEYGLPCLNIVNSCVVTTSVVNF</sequence>
<name>A0A0E9PSJ8_ANGAN</name>